<dbReference type="InterPro" id="IPR013324">
    <property type="entry name" value="RNA_pol_sigma_r3/r4-like"/>
</dbReference>
<dbReference type="InterPro" id="IPR013325">
    <property type="entry name" value="RNA_pol_sigma_r2"/>
</dbReference>
<gene>
    <name evidence="7" type="ORF">S12H4_16493</name>
</gene>
<evidence type="ECO:0000256" key="4">
    <source>
        <dbReference type="ARBA" id="ARBA00023163"/>
    </source>
</evidence>
<dbReference type="InterPro" id="IPR014284">
    <property type="entry name" value="RNA_pol_sigma-70_dom"/>
</dbReference>
<organism evidence="7">
    <name type="scientific">marine sediment metagenome</name>
    <dbReference type="NCBI Taxonomy" id="412755"/>
    <lineage>
        <taxon>unclassified sequences</taxon>
        <taxon>metagenomes</taxon>
        <taxon>ecological metagenomes</taxon>
    </lineage>
</organism>
<dbReference type="AlphaFoldDB" id="X1RDZ8"/>
<dbReference type="InterPro" id="IPR036388">
    <property type="entry name" value="WH-like_DNA-bd_sf"/>
</dbReference>
<keyword evidence="2" id="KW-0805">Transcription regulation</keyword>
<dbReference type="SUPFAM" id="SSF88946">
    <property type="entry name" value="Sigma2 domain of RNA polymerase sigma factors"/>
    <property type="match status" value="1"/>
</dbReference>
<dbReference type="PANTHER" id="PTHR43133">
    <property type="entry name" value="RNA POLYMERASE ECF-TYPE SIGMA FACTO"/>
    <property type="match status" value="1"/>
</dbReference>
<keyword evidence="3" id="KW-0731">Sigma factor</keyword>
<dbReference type="InterPro" id="IPR013249">
    <property type="entry name" value="RNA_pol_sigma70_r4_t2"/>
</dbReference>
<dbReference type="GO" id="GO:0003677">
    <property type="term" value="F:DNA binding"/>
    <property type="evidence" value="ECO:0007669"/>
    <property type="project" value="InterPro"/>
</dbReference>
<dbReference type="PANTHER" id="PTHR43133:SF62">
    <property type="entry name" value="RNA POLYMERASE SIGMA FACTOR SIGZ"/>
    <property type="match status" value="1"/>
</dbReference>
<dbReference type="InterPro" id="IPR007627">
    <property type="entry name" value="RNA_pol_sigma70_r2"/>
</dbReference>
<evidence type="ECO:0000256" key="3">
    <source>
        <dbReference type="ARBA" id="ARBA00023082"/>
    </source>
</evidence>
<accession>X1RDZ8</accession>
<protein>
    <recommendedName>
        <fullName evidence="8">HTH luxR-type domain-containing protein</fullName>
    </recommendedName>
</protein>
<dbReference type="Gene3D" id="1.10.10.10">
    <property type="entry name" value="Winged helix-like DNA-binding domain superfamily/Winged helix DNA-binding domain"/>
    <property type="match status" value="1"/>
</dbReference>
<reference evidence="7" key="1">
    <citation type="journal article" date="2014" name="Front. Microbiol.">
        <title>High frequency of phylogenetically diverse reductive dehalogenase-homologous genes in deep subseafloor sedimentary metagenomes.</title>
        <authorList>
            <person name="Kawai M."/>
            <person name="Futagami T."/>
            <person name="Toyoda A."/>
            <person name="Takaki Y."/>
            <person name="Nishi S."/>
            <person name="Hori S."/>
            <person name="Arai W."/>
            <person name="Tsubouchi T."/>
            <person name="Morono Y."/>
            <person name="Uchiyama I."/>
            <person name="Ito T."/>
            <person name="Fujiyama A."/>
            <person name="Inagaki F."/>
            <person name="Takami H."/>
        </authorList>
    </citation>
    <scope>NUCLEOTIDE SEQUENCE</scope>
    <source>
        <strain evidence="7">Expedition CK06-06</strain>
    </source>
</reference>
<sequence>MEDRLLVMRSKQGSRDALRRIYEKYRDGLLILAIALSGNVNVAEDAVHDAFVTFVERLEKFELTGSLKAYLATCVANRVRDQMRTQQNRAVPLTQNCSAPLDLSEPSRAIVCNEELQQLSSALATLPHEQREVIVLYIYGQMRFRAIAKSLGISVNTVKGRYRYGIGKLRSILDSEVQK</sequence>
<evidence type="ECO:0000256" key="2">
    <source>
        <dbReference type="ARBA" id="ARBA00023015"/>
    </source>
</evidence>
<name>X1RDZ8_9ZZZZ</name>
<dbReference type="InterPro" id="IPR039425">
    <property type="entry name" value="RNA_pol_sigma-70-like"/>
</dbReference>
<dbReference type="EMBL" id="BARW01007980">
    <property type="protein sequence ID" value="GAI78813.1"/>
    <property type="molecule type" value="Genomic_DNA"/>
</dbReference>
<dbReference type="GO" id="GO:0016987">
    <property type="term" value="F:sigma factor activity"/>
    <property type="evidence" value="ECO:0007669"/>
    <property type="project" value="UniProtKB-KW"/>
</dbReference>
<comment type="similarity">
    <text evidence="1">Belongs to the sigma-70 factor family. ECF subfamily.</text>
</comment>
<dbReference type="Pfam" id="PF08281">
    <property type="entry name" value="Sigma70_r4_2"/>
    <property type="match status" value="1"/>
</dbReference>
<proteinExistence type="inferred from homology"/>
<evidence type="ECO:0008006" key="8">
    <source>
        <dbReference type="Google" id="ProtNLM"/>
    </source>
</evidence>
<dbReference type="Gene3D" id="1.10.1740.10">
    <property type="match status" value="1"/>
</dbReference>
<keyword evidence="4" id="KW-0804">Transcription</keyword>
<evidence type="ECO:0000259" key="5">
    <source>
        <dbReference type="Pfam" id="PF04542"/>
    </source>
</evidence>
<dbReference type="SUPFAM" id="SSF88659">
    <property type="entry name" value="Sigma3 and sigma4 domains of RNA polymerase sigma factors"/>
    <property type="match status" value="1"/>
</dbReference>
<dbReference type="NCBIfam" id="TIGR02937">
    <property type="entry name" value="sigma70-ECF"/>
    <property type="match status" value="1"/>
</dbReference>
<dbReference type="GO" id="GO:0006352">
    <property type="term" value="P:DNA-templated transcription initiation"/>
    <property type="evidence" value="ECO:0007669"/>
    <property type="project" value="InterPro"/>
</dbReference>
<evidence type="ECO:0000256" key="1">
    <source>
        <dbReference type="ARBA" id="ARBA00010641"/>
    </source>
</evidence>
<comment type="caution">
    <text evidence="7">The sequence shown here is derived from an EMBL/GenBank/DDBJ whole genome shotgun (WGS) entry which is preliminary data.</text>
</comment>
<feature type="domain" description="RNA polymerase sigma factor 70 region 4 type 2" evidence="6">
    <location>
        <begin position="117"/>
        <end position="162"/>
    </location>
</feature>
<evidence type="ECO:0000313" key="7">
    <source>
        <dbReference type="EMBL" id="GAI78813.1"/>
    </source>
</evidence>
<dbReference type="CDD" id="cd06171">
    <property type="entry name" value="Sigma70_r4"/>
    <property type="match status" value="1"/>
</dbReference>
<dbReference type="Pfam" id="PF04542">
    <property type="entry name" value="Sigma70_r2"/>
    <property type="match status" value="1"/>
</dbReference>
<evidence type="ECO:0000259" key="6">
    <source>
        <dbReference type="Pfam" id="PF08281"/>
    </source>
</evidence>
<feature type="domain" description="RNA polymerase sigma-70 region 2" evidence="5">
    <location>
        <begin position="21"/>
        <end position="88"/>
    </location>
</feature>